<evidence type="ECO:0000256" key="2">
    <source>
        <dbReference type="ARBA" id="ARBA00023015"/>
    </source>
</evidence>
<dbReference type="InterPro" id="IPR036638">
    <property type="entry name" value="HLH_DNA-bd_sf"/>
</dbReference>
<dbReference type="CDD" id="cd11444">
    <property type="entry name" value="bHLH_AtIBH1_like"/>
    <property type="match status" value="1"/>
</dbReference>
<dbReference type="EnsemblPlants" id="Kaladp0045s0084.1.v1.1">
    <property type="protein sequence ID" value="Kaladp0045s0084.1.v1.1.CDS.1"/>
    <property type="gene ID" value="Kaladp0045s0084.v1.1"/>
</dbReference>
<evidence type="ECO:0000256" key="4">
    <source>
        <dbReference type="ARBA" id="ARBA00023242"/>
    </source>
</evidence>
<reference evidence="7" key="1">
    <citation type="submission" date="2021-01" db="UniProtKB">
        <authorList>
            <consortium name="EnsemblPlants"/>
        </authorList>
    </citation>
    <scope>IDENTIFICATION</scope>
</reference>
<evidence type="ECO:0000259" key="6">
    <source>
        <dbReference type="PROSITE" id="PS50888"/>
    </source>
</evidence>
<feature type="compositionally biased region" description="Basic residues" evidence="5">
    <location>
        <begin position="17"/>
        <end position="26"/>
    </location>
</feature>
<keyword evidence="8" id="KW-1185">Reference proteome</keyword>
<dbReference type="PANTHER" id="PTHR33124:SF12">
    <property type="entry name" value="TRANSCRIPTION FACTOR BHLH148"/>
    <property type="match status" value="1"/>
</dbReference>
<name>A0A7N0TSK4_KALFE</name>
<feature type="compositionally biased region" description="Polar residues" evidence="5">
    <location>
        <begin position="1"/>
        <end position="12"/>
    </location>
</feature>
<feature type="region of interest" description="Disordered" evidence="5">
    <location>
        <begin position="1"/>
        <end position="45"/>
    </location>
</feature>
<dbReference type="InterPro" id="IPR059002">
    <property type="entry name" value="IBH1_N"/>
</dbReference>
<accession>A0A7N0TSK4</accession>
<feature type="region of interest" description="Disordered" evidence="5">
    <location>
        <begin position="72"/>
        <end position="92"/>
    </location>
</feature>
<dbReference type="SUPFAM" id="SSF47459">
    <property type="entry name" value="HLH, helix-loop-helix DNA-binding domain"/>
    <property type="match status" value="1"/>
</dbReference>
<comment type="subcellular location">
    <subcellularLocation>
        <location evidence="1">Nucleus</location>
    </subcellularLocation>
</comment>
<dbReference type="GO" id="GO:0000976">
    <property type="term" value="F:transcription cis-regulatory region binding"/>
    <property type="evidence" value="ECO:0007669"/>
    <property type="project" value="UniProtKB-ARBA"/>
</dbReference>
<dbReference type="InterPro" id="IPR044549">
    <property type="entry name" value="bHLH_AtIBH1-like"/>
</dbReference>
<dbReference type="InterPro" id="IPR011598">
    <property type="entry name" value="bHLH_dom"/>
</dbReference>
<dbReference type="GO" id="GO:0046983">
    <property type="term" value="F:protein dimerization activity"/>
    <property type="evidence" value="ECO:0007669"/>
    <property type="project" value="InterPro"/>
</dbReference>
<dbReference type="PROSITE" id="PS50888">
    <property type="entry name" value="BHLH"/>
    <property type="match status" value="1"/>
</dbReference>
<dbReference type="Pfam" id="PF26576">
    <property type="entry name" value="IBH1_N"/>
    <property type="match status" value="1"/>
</dbReference>
<dbReference type="Proteomes" id="UP000594263">
    <property type="component" value="Unplaced"/>
</dbReference>
<evidence type="ECO:0000256" key="5">
    <source>
        <dbReference type="SAM" id="MobiDB-lite"/>
    </source>
</evidence>
<dbReference type="GO" id="GO:0006355">
    <property type="term" value="P:regulation of DNA-templated transcription"/>
    <property type="evidence" value="ECO:0007669"/>
    <property type="project" value="InterPro"/>
</dbReference>
<dbReference type="OMA" id="HEEGQTH"/>
<dbReference type="GO" id="GO:0005634">
    <property type="term" value="C:nucleus"/>
    <property type="evidence" value="ECO:0007669"/>
    <property type="project" value="UniProtKB-SubCell"/>
</dbReference>
<dbReference type="InterPro" id="IPR044660">
    <property type="entry name" value="IBH1-like"/>
</dbReference>
<evidence type="ECO:0000256" key="3">
    <source>
        <dbReference type="ARBA" id="ARBA00023163"/>
    </source>
</evidence>
<keyword evidence="4" id="KW-0539">Nucleus</keyword>
<dbReference type="PANTHER" id="PTHR33124">
    <property type="entry name" value="TRANSCRIPTION FACTOR IBH1-LIKE 1"/>
    <property type="match status" value="1"/>
</dbReference>
<feature type="domain" description="BHLH" evidence="6">
    <location>
        <begin position="142"/>
        <end position="191"/>
    </location>
</feature>
<keyword evidence="2" id="KW-0805">Transcription regulation</keyword>
<dbReference type="AlphaFoldDB" id="A0A7N0TSK4"/>
<evidence type="ECO:0000256" key="1">
    <source>
        <dbReference type="ARBA" id="ARBA00004123"/>
    </source>
</evidence>
<sequence>MASVMSSPVTNTDRPRESRRKRKKKSLALSLHQTQSRADHQNQNQIMDNNRWRTAAEQQNYSSKLLQALRHVPTIPPPSAPASSSGSAPRRGRAIREAADRVLAVTAKGRTRWSRAILTNRLKLKFLKAKKPKVASPMGTSRTRKPRVSLVRLKAKNLQKKARVLGNLVPGCRKQPLPVILEEAHDYISALEMQVRAMTALAELLTVAGAVSGSLSPPP</sequence>
<organism evidence="7 8">
    <name type="scientific">Kalanchoe fedtschenkoi</name>
    <name type="common">Lavender scallops</name>
    <name type="synonym">South American air plant</name>
    <dbReference type="NCBI Taxonomy" id="63787"/>
    <lineage>
        <taxon>Eukaryota</taxon>
        <taxon>Viridiplantae</taxon>
        <taxon>Streptophyta</taxon>
        <taxon>Embryophyta</taxon>
        <taxon>Tracheophyta</taxon>
        <taxon>Spermatophyta</taxon>
        <taxon>Magnoliopsida</taxon>
        <taxon>eudicotyledons</taxon>
        <taxon>Gunneridae</taxon>
        <taxon>Pentapetalae</taxon>
        <taxon>Saxifragales</taxon>
        <taxon>Crassulaceae</taxon>
        <taxon>Kalanchoe</taxon>
    </lineage>
</organism>
<evidence type="ECO:0000313" key="7">
    <source>
        <dbReference type="EnsemblPlants" id="Kaladp0045s0084.1.v1.1.CDS.1"/>
    </source>
</evidence>
<keyword evidence="3" id="KW-0804">Transcription</keyword>
<evidence type="ECO:0000313" key="8">
    <source>
        <dbReference type="Proteomes" id="UP000594263"/>
    </source>
</evidence>
<proteinExistence type="predicted"/>
<protein>
    <recommendedName>
        <fullName evidence="6">BHLH domain-containing protein</fullName>
    </recommendedName>
</protein>
<dbReference type="Gramene" id="Kaladp0045s0084.1.v1.1">
    <property type="protein sequence ID" value="Kaladp0045s0084.1.v1.1.CDS.1"/>
    <property type="gene ID" value="Kaladp0045s0084.v1.1"/>
</dbReference>
<feature type="compositionally biased region" description="Polar residues" evidence="5">
    <location>
        <begin position="32"/>
        <end position="45"/>
    </location>
</feature>